<proteinExistence type="predicted"/>
<reference evidence="1 2" key="1">
    <citation type="submission" date="2015-02" db="EMBL/GenBank/DDBJ databases">
        <title>Whole genome sequencing of multiple isolates of three species of pepper and tomato-infecting xanthomonads reveals genetic diversity in field strains and pinpoints effectors responsible for host specificity.</title>
        <authorList>
            <person name="Schwartz A."/>
            <person name="Dahlbeck D."/>
            <person name="Staskawicz B."/>
            <person name="Bart R."/>
            <person name="Potnis N."/>
            <person name="Minsavage G."/>
            <person name="Timilsina S."/>
            <person name="Goss E."/>
            <person name="Jones J."/>
            <person name="Vallad G."/>
            <person name="Barak J."/>
            <person name="Miller S."/>
            <person name="Ritchie D."/>
            <person name="Martins J.Jr."/>
            <person name="Patane J.S."/>
            <person name="Setubal J.C."/>
        </authorList>
    </citation>
    <scope>NUCLEOTIDE SEQUENCE [LARGE SCALE GENOMIC DNA]</scope>
    <source>
        <strain evidence="1 2">Xp3-15</strain>
    </source>
</reference>
<organism evidence="1 2">
    <name type="scientific">Xanthomonas perforans</name>
    <dbReference type="NCBI Taxonomy" id="442694"/>
    <lineage>
        <taxon>Bacteria</taxon>
        <taxon>Pseudomonadati</taxon>
        <taxon>Pseudomonadota</taxon>
        <taxon>Gammaproteobacteria</taxon>
        <taxon>Lysobacterales</taxon>
        <taxon>Lysobacteraceae</taxon>
        <taxon>Xanthomonas</taxon>
    </lineage>
</organism>
<dbReference type="Proteomes" id="UP000035369">
    <property type="component" value="Unassembled WGS sequence"/>
</dbReference>
<name>A0ABR5ERD5_XANPE</name>
<accession>A0ABR5ERD5</accession>
<keyword evidence="2" id="KW-1185">Reference proteome</keyword>
<evidence type="ECO:0000313" key="2">
    <source>
        <dbReference type="Proteomes" id="UP000035369"/>
    </source>
</evidence>
<comment type="caution">
    <text evidence="1">The sequence shown here is derived from an EMBL/GenBank/DDBJ whole genome shotgun (WGS) entry which is preliminary data.</text>
</comment>
<dbReference type="EMBL" id="JZUY01000041">
    <property type="protein sequence ID" value="KLC04997.1"/>
    <property type="molecule type" value="Genomic_DNA"/>
</dbReference>
<evidence type="ECO:0000313" key="1">
    <source>
        <dbReference type="EMBL" id="KLC04997.1"/>
    </source>
</evidence>
<gene>
    <name evidence="1" type="ORF">XP315_11575</name>
</gene>
<dbReference type="RefSeq" id="WP_008575249.1">
    <property type="nucleotide sequence ID" value="NZ_JAKHHB010000010.1"/>
</dbReference>
<protein>
    <submittedName>
        <fullName evidence="1">Uncharacterized protein</fullName>
    </submittedName>
</protein>
<sequence>MSGDVGCFEGHELEQAIPFGSHAFRRICLLTTRVSIPNFTSIRKTSELWLMEDSREERVVFPQVTWLLKIIATSTRADDVMSGRIRDGMRAPICR</sequence>